<proteinExistence type="predicted"/>
<comment type="caution">
    <text evidence="2">The sequence shown here is derived from an EMBL/GenBank/DDBJ whole genome shotgun (WGS) entry which is preliminary data.</text>
</comment>
<keyword evidence="3" id="KW-1185">Reference proteome</keyword>
<gene>
    <name evidence="2" type="ORF">FD19_GL000791</name>
</gene>
<protein>
    <submittedName>
        <fullName evidence="2">Transposase</fullName>
    </submittedName>
</protein>
<accession>A0A0R2CDE5</accession>
<dbReference type="Proteomes" id="UP000051789">
    <property type="component" value="Unassembled WGS sequence"/>
</dbReference>
<sequence>MADGGYTGDNFAQSVHAIIGADVIIAKQSDLKNGQVTPQRWVVERSFSWLTNWRRLWFNCERKLNTSKVMVAMAFIGILLARQ</sequence>
<evidence type="ECO:0000313" key="3">
    <source>
        <dbReference type="Proteomes" id="UP000051789"/>
    </source>
</evidence>
<evidence type="ECO:0000313" key="2">
    <source>
        <dbReference type="EMBL" id="KRM86395.1"/>
    </source>
</evidence>
<dbReference type="EMBL" id="AYZK01000011">
    <property type="protein sequence ID" value="KRM86395.1"/>
    <property type="molecule type" value="Genomic_DNA"/>
</dbReference>
<dbReference type="InterPro" id="IPR025668">
    <property type="entry name" value="Tnp_DDE_dom"/>
</dbReference>
<dbReference type="PANTHER" id="PTHR30007:SF0">
    <property type="entry name" value="TRANSPOSASE"/>
    <property type="match status" value="1"/>
</dbReference>
<dbReference type="Pfam" id="PF13586">
    <property type="entry name" value="DDE_Tnp_1_2"/>
    <property type="match status" value="1"/>
</dbReference>
<organism evidence="2 3">
    <name type="scientific">Lacticaseibacillus thailandensis DSM 22698 = JCM 13996</name>
    <dbReference type="NCBI Taxonomy" id="1423810"/>
    <lineage>
        <taxon>Bacteria</taxon>
        <taxon>Bacillati</taxon>
        <taxon>Bacillota</taxon>
        <taxon>Bacilli</taxon>
        <taxon>Lactobacillales</taxon>
        <taxon>Lactobacillaceae</taxon>
        <taxon>Lacticaseibacillus</taxon>
    </lineage>
</organism>
<evidence type="ECO:0000259" key="1">
    <source>
        <dbReference type="Pfam" id="PF13586"/>
    </source>
</evidence>
<feature type="domain" description="Transposase DDE" evidence="1">
    <location>
        <begin position="2"/>
        <end position="80"/>
    </location>
</feature>
<reference evidence="2 3" key="1">
    <citation type="journal article" date="2015" name="Genome Announc.">
        <title>Expanding the biotechnology potential of lactobacilli through comparative genomics of 213 strains and associated genera.</title>
        <authorList>
            <person name="Sun Z."/>
            <person name="Harris H.M."/>
            <person name="McCann A."/>
            <person name="Guo C."/>
            <person name="Argimon S."/>
            <person name="Zhang W."/>
            <person name="Yang X."/>
            <person name="Jeffery I.B."/>
            <person name="Cooney J.C."/>
            <person name="Kagawa T.F."/>
            <person name="Liu W."/>
            <person name="Song Y."/>
            <person name="Salvetti E."/>
            <person name="Wrobel A."/>
            <person name="Rasinkangas P."/>
            <person name="Parkhill J."/>
            <person name="Rea M.C."/>
            <person name="O'Sullivan O."/>
            <person name="Ritari J."/>
            <person name="Douillard F.P."/>
            <person name="Paul Ross R."/>
            <person name="Yang R."/>
            <person name="Briner A.E."/>
            <person name="Felis G.E."/>
            <person name="de Vos W.M."/>
            <person name="Barrangou R."/>
            <person name="Klaenhammer T.R."/>
            <person name="Caufield P.W."/>
            <person name="Cui Y."/>
            <person name="Zhang H."/>
            <person name="O'Toole P.W."/>
        </authorList>
    </citation>
    <scope>NUCLEOTIDE SEQUENCE [LARGE SCALE GENOMIC DNA]</scope>
    <source>
        <strain evidence="2 3">DSM 22698</strain>
    </source>
</reference>
<name>A0A0R2CDE5_9LACO</name>
<dbReference type="AlphaFoldDB" id="A0A0R2CDE5"/>
<dbReference type="PANTHER" id="PTHR30007">
    <property type="entry name" value="PHP DOMAIN PROTEIN"/>
    <property type="match status" value="1"/>
</dbReference>
<dbReference type="PATRIC" id="fig|1423810.4.peg.807"/>